<evidence type="ECO:0000256" key="4">
    <source>
        <dbReference type="ARBA" id="ARBA00022982"/>
    </source>
</evidence>
<keyword evidence="7" id="KW-0003">3Fe-4S</keyword>
<dbReference type="PANTHER" id="PTHR36923">
    <property type="entry name" value="FERREDOXIN"/>
    <property type="match status" value="1"/>
</dbReference>
<evidence type="ECO:0000256" key="7">
    <source>
        <dbReference type="ARBA" id="ARBA00023291"/>
    </source>
</evidence>
<keyword evidence="4" id="KW-0249">Electron transport</keyword>
<dbReference type="GO" id="GO:0051538">
    <property type="term" value="F:3 iron, 4 sulfur cluster binding"/>
    <property type="evidence" value="ECO:0007669"/>
    <property type="project" value="UniProtKB-KW"/>
</dbReference>
<evidence type="ECO:0000256" key="6">
    <source>
        <dbReference type="ARBA" id="ARBA00023014"/>
    </source>
</evidence>
<dbReference type="InterPro" id="IPR051269">
    <property type="entry name" value="Fe-S_cluster_ET"/>
</dbReference>
<reference evidence="9" key="1">
    <citation type="submission" date="2024-04" db="EMBL/GenBank/DDBJ databases">
        <authorList>
            <person name="Roder T."/>
            <person name="Oberhansli S."/>
            <person name="Kreuzer M."/>
        </authorList>
    </citation>
    <scope>NUCLEOTIDE SEQUENCE</scope>
    <source>
        <strain evidence="9">LWS13-1.2</strain>
    </source>
</reference>
<accession>A0AAU6SBS4</accession>
<dbReference type="PANTHER" id="PTHR36923:SF3">
    <property type="entry name" value="FERREDOXIN"/>
    <property type="match status" value="1"/>
</dbReference>
<organism evidence="9">
    <name type="scientific">Microbacterium sp. LWS13-1.2</name>
    <dbReference type="NCBI Taxonomy" id="3135264"/>
    <lineage>
        <taxon>Bacteria</taxon>
        <taxon>Bacillati</taxon>
        <taxon>Actinomycetota</taxon>
        <taxon>Actinomycetes</taxon>
        <taxon>Micrococcales</taxon>
        <taxon>Microbacteriaceae</taxon>
        <taxon>Microbacterium</taxon>
    </lineage>
</organism>
<evidence type="ECO:0000256" key="3">
    <source>
        <dbReference type="ARBA" id="ARBA00022723"/>
    </source>
</evidence>
<keyword evidence="2" id="KW-0813">Transport</keyword>
<evidence type="ECO:0000256" key="2">
    <source>
        <dbReference type="ARBA" id="ARBA00022448"/>
    </source>
</evidence>
<keyword evidence="6" id="KW-0411">Iron-sulfur</keyword>
<evidence type="ECO:0000313" key="9">
    <source>
        <dbReference type="EMBL" id="WZO34317.1"/>
    </source>
</evidence>
<dbReference type="Pfam" id="PF13459">
    <property type="entry name" value="Fer4_15"/>
    <property type="match status" value="1"/>
</dbReference>
<dbReference type="AlphaFoldDB" id="A0AAU6SBS4"/>
<evidence type="ECO:0000256" key="8">
    <source>
        <dbReference type="SAM" id="MobiDB-lite"/>
    </source>
</evidence>
<evidence type="ECO:0000256" key="5">
    <source>
        <dbReference type="ARBA" id="ARBA00023004"/>
    </source>
</evidence>
<dbReference type="GO" id="GO:0046872">
    <property type="term" value="F:metal ion binding"/>
    <property type="evidence" value="ECO:0007669"/>
    <property type="project" value="UniProtKB-KW"/>
</dbReference>
<dbReference type="SUPFAM" id="SSF54862">
    <property type="entry name" value="4Fe-4S ferredoxins"/>
    <property type="match status" value="1"/>
</dbReference>
<name>A0AAU6SBS4_9MICO</name>
<proteinExistence type="predicted"/>
<keyword evidence="3" id="KW-0479">Metal-binding</keyword>
<feature type="region of interest" description="Disordered" evidence="8">
    <location>
        <begin position="1"/>
        <end position="20"/>
    </location>
</feature>
<keyword evidence="5" id="KW-0408">Iron</keyword>
<dbReference type="Gene3D" id="3.30.70.20">
    <property type="match status" value="1"/>
</dbReference>
<gene>
    <name evidence="9" type="ORF">MRBLWS13_001972</name>
</gene>
<comment type="cofactor">
    <cofactor evidence="1">
        <name>[3Fe-4S] cluster</name>
        <dbReference type="ChEBI" id="CHEBI:21137"/>
    </cofactor>
</comment>
<sequence>MTAWKREGRTGRSGESSMEKSMEIVVDRGRCTGIGICESVDPDRFEVGADGSLVVLDPMVTEGDLALAEEAIRSCPAAALKLHRIEEAA</sequence>
<dbReference type="EMBL" id="CP151632">
    <property type="protein sequence ID" value="WZO34317.1"/>
    <property type="molecule type" value="Genomic_DNA"/>
</dbReference>
<protein>
    <submittedName>
        <fullName evidence="9">Ferredoxin</fullName>
    </submittedName>
</protein>
<dbReference type="RefSeq" id="WP_349428874.1">
    <property type="nucleotide sequence ID" value="NZ_CP151632.1"/>
</dbReference>
<evidence type="ECO:0000256" key="1">
    <source>
        <dbReference type="ARBA" id="ARBA00001927"/>
    </source>
</evidence>